<sequence length="188" mass="21145">MHLKIILTVVLSLNIILVKSANGRFKAVVNKVIGNNRSAKNTKILEEFHQNHHSSSGIGSFARHSFKTDVWNIVVFGKGKHRLDQLAIDVNKLGSLNNNDISVQQYLEKRLNLPNLMHATQGSLPIKRGPQAVKLAEQMFADVMASVADEYFEHFMGDSHHQQGQSSENKTKNRKCVKSKQIKWSMSS</sequence>
<protein>
    <submittedName>
        <fullName evidence="4">Uncharacterized protein</fullName>
    </submittedName>
</protein>
<feature type="compositionally biased region" description="Basic residues" evidence="1">
    <location>
        <begin position="172"/>
        <end position="181"/>
    </location>
</feature>
<feature type="chain" id="PRO_5038069969" evidence="2">
    <location>
        <begin position="21"/>
        <end position="188"/>
    </location>
</feature>
<proteinExistence type="predicted"/>
<accession>A0A915ER29</accession>
<dbReference type="AlphaFoldDB" id="A0A915ER29"/>
<name>A0A915ER29_9BILA</name>
<dbReference type="Proteomes" id="UP000887574">
    <property type="component" value="Unplaced"/>
</dbReference>
<feature type="signal peptide" evidence="2">
    <location>
        <begin position="1"/>
        <end position="20"/>
    </location>
</feature>
<evidence type="ECO:0000313" key="3">
    <source>
        <dbReference type="Proteomes" id="UP000887574"/>
    </source>
</evidence>
<dbReference type="WBParaSite" id="jg8893">
    <property type="protein sequence ID" value="jg8893"/>
    <property type="gene ID" value="jg8893"/>
</dbReference>
<evidence type="ECO:0000256" key="2">
    <source>
        <dbReference type="SAM" id="SignalP"/>
    </source>
</evidence>
<reference evidence="4" key="1">
    <citation type="submission" date="2022-11" db="UniProtKB">
        <authorList>
            <consortium name="WormBaseParasite"/>
        </authorList>
    </citation>
    <scope>IDENTIFICATION</scope>
</reference>
<keyword evidence="3" id="KW-1185">Reference proteome</keyword>
<organism evidence="3 4">
    <name type="scientific">Ditylenchus dipsaci</name>
    <dbReference type="NCBI Taxonomy" id="166011"/>
    <lineage>
        <taxon>Eukaryota</taxon>
        <taxon>Metazoa</taxon>
        <taxon>Ecdysozoa</taxon>
        <taxon>Nematoda</taxon>
        <taxon>Chromadorea</taxon>
        <taxon>Rhabditida</taxon>
        <taxon>Tylenchina</taxon>
        <taxon>Tylenchomorpha</taxon>
        <taxon>Sphaerularioidea</taxon>
        <taxon>Anguinidae</taxon>
        <taxon>Anguininae</taxon>
        <taxon>Ditylenchus</taxon>
    </lineage>
</organism>
<evidence type="ECO:0000256" key="1">
    <source>
        <dbReference type="SAM" id="MobiDB-lite"/>
    </source>
</evidence>
<keyword evidence="2" id="KW-0732">Signal</keyword>
<feature type="region of interest" description="Disordered" evidence="1">
    <location>
        <begin position="158"/>
        <end position="188"/>
    </location>
</feature>
<evidence type="ECO:0000313" key="4">
    <source>
        <dbReference type="WBParaSite" id="jg8893"/>
    </source>
</evidence>